<evidence type="ECO:0000256" key="1">
    <source>
        <dbReference type="SAM" id="MobiDB-lite"/>
    </source>
</evidence>
<feature type="compositionally biased region" description="Basic and acidic residues" evidence="1">
    <location>
        <begin position="308"/>
        <end position="328"/>
    </location>
</feature>
<dbReference type="EMBL" id="JAWDGP010007247">
    <property type="protein sequence ID" value="KAK3727285.1"/>
    <property type="molecule type" value="Genomic_DNA"/>
</dbReference>
<feature type="compositionally biased region" description="Basic and acidic residues" evidence="1">
    <location>
        <begin position="335"/>
        <end position="344"/>
    </location>
</feature>
<proteinExistence type="predicted"/>
<protein>
    <submittedName>
        <fullName evidence="3">Uncharacterized protein</fullName>
    </submittedName>
</protein>
<dbReference type="Proteomes" id="UP001283361">
    <property type="component" value="Unassembled WGS sequence"/>
</dbReference>
<evidence type="ECO:0000256" key="2">
    <source>
        <dbReference type="SAM" id="SignalP"/>
    </source>
</evidence>
<accession>A0AAE0Y0Q3</accession>
<gene>
    <name evidence="3" type="ORF">RRG08_049908</name>
</gene>
<feature type="compositionally biased region" description="Basic and acidic residues" evidence="1">
    <location>
        <begin position="177"/>
        <end position="296"/>
    </location>
</feature>
<feature type="signal peptide" evidence="2">
    <location>
        <begin position="1"/>
        <end position="18"/>
    </location>
</feature>
<keyword evidence="4" id="KW-1185">Reference proteome</keyword>
<organism evidence="3 4">
    <name type="scientific">Elysia crispata</name>
    <name type="common">lettuce slug</name>
    <dbReference type="NCBI Taxonomy" id="231223"/>
    <lineage>
        <taxon>Eukaryota</taxon>
        <taxon>Metazoa</taxon>
        <taxon>Spiralia</taxon>
        <taxon>Lophotrochozoa</taxon>
        <taxon>Mollusca</taxon>
        <taxon>Gastropoda</taxon>
        <taxon>Heterobranchia</taxon>
        <taxon>Euthyneura</taxon>
        <taxon>Panpulmonata</taxon>
        <taxon>Sacoglossa</taxon>
        <taxon>Placobranchoidea</taxon>
        <taxon>Plakobranchidae</taxon>
        <taxon>Elysia</taxon>
    </lineage>
</organism>
<name>A0AAE0Y0Q3_9GAST</name>
<sequence length="370" mass="42515">MSWRPTWILATSWWFSHTADYKQQQEPPCHLYVLQRARSRDSINIFATHDTTERAIWPQQANAWMNNDVAVQGYSKFFIQKSAVQPDHTVYAKLTLHSHDVLEILGLSEKELIYILVLPPNTNPNLQPLGTGLFSFRQPIPTRTWPGLLRQTLATTRGQELLQNSFSDTGISQLERTKIRELYRGTDRSRQSDTSSEPHRGTERTCHIDTSGEPHISTERGRYSDTSSEPHRGTERGRYSDTSSEPHRGTERGRYSDTSSEPHRGTERSRYSDTSSEPHRGTERSRYSDTSSEPHRGTKRSRYSDTLSEPHRGTERSRHSDTSSEPHRGTKRSRHSDTSSEPHRGTKRSRHSDTSSEPHRGTERSRHSDT</sequence>
<feature type="region of interest" description="Disordered" evidence="1">
    <location>
        <begin position="177"/>
        <end position="370"/>
    </location>
</feature>
<reference evidence="3" key="1">
    <citation type="journal article" date="2023" name="G3 (Bethesda)">
        <title>A reference genome for the long-term kleptoplast-retaining sea slug Elysia crispata morphotype clarki.</title>
        <authorList>
            <person name="Eastman K.E."/>
            <person name="Pendleton A.L."/>
            <person name="Shaikh M.A."/>
            <person name="Suttiyut T."/>
            <person name="Ogas R."/>
            <person name="Tomko P."/>
            <person name="Gavelis G."/>
            <person name="Widhalm J.R."/>
            <person name="Wisecaver J.H."/>
        </authorList>
    </citation>
    <scope>NUCLEOTIDE SEQUENCE</scope>
    <source>
        <strain evidence="3">ECLA1</strain>
    </source>
</reference>
<keyword evidence="2" id="KW-0732">Signal</keyword>
<dbReference type="AlphaFoldDB" id="A0AAE0Y0Q3"/>
<comment type="caution">
    <text evidence="3">The sequence shown here is derived from an EMBL/GenBank/DDBJ whole genome shotgun (WGS) entry which is preliminary data.</text>
</comment>
<feature type="chain" id="PRO_5042168766" evidence="2">
    <location>
        <begin position="19"/>
        <end position="370"/>
    </location>
</feature>
<feature type="compositionally biased region" description="Basic and acidic residues" evidence="1">
    <location>
        <begin position="351"/>
        <end position="370"/>
    </location>
</feature>
<evidence type="ECO:0000313" key="3">
    <source>
        <dbReference type="EMBL" id="KAK3727285.1"/>
    </source>
</evidence>
<evidence type="ECO:0000313" key="4">
    <source>
        <dbReference type="Proteomes" id="UP001283361"/>
    </source>
</evidence>